<keyword evidence="7" id="KW-0175">Coiled coil</keyword>
<feature type="domain" description="TIR" evidence="9">
    <location>
        <begin position="308"/>
        <end position="441"/>
    </location>
</feature>
<feature type="compositionally biased region" description="Basic residues" evidence="8">
    <location>
        <begin position="188"/>
        <end position="197"/>
    </location>
</feature>
<keyword evidence="5" id="KW-0391">Immunity</keyword>
<comment type="subcellular location">
    <subcellularLocation>
        <location evidence="1">Cytoplasm</location>
    </subcellularLocation>
</comment>
<name>A0A3B3SUQ7_9TELE</name>
<feature type="compositionally biased region" description="Polar residues" evidence="8">
    <location>
        <begin position="270"/>
        <end position="290"/>
    </location>
</feature>
<dbReference type="InterPro" id="IPR000157">
    <property type="entry name" value="TIR_dom"/>
</dbReference>
<dbReference type="PANTHER" id="PTHR47230">
    <property type="entry name" value="TIR DOMAIN-CONTAINING ADAPTER MOLECULE 1"/>
    <property type="match status" value="1"/>
</dbReference>
<dbReference type="Pfam" id="PF17798">
    <property type="entry name" value="TRIF-NTD"/>
    <property type="match status" value="1"/>
</dbReference>
<evidence type="ECO:0000313" key="11">
    <source>
        <dbReference type="Proteomes" id="UP000261540"/>
    </source>
</evidence>
<protein>
    <submittedName>
        <fullName evidence="10">TIR domain containing adaptor molecule 1</fullName>
    </submittedName>
</protein>
<dbReference type="InterPro" id="IPR040886">
    <property type="entry name" value="TRIF_N"/>
</dbReference>
<dbReference type="GO" id="GO:0035666">
    <property type="term" value="P:TRIF-dependent toll-like receptor signaling pathway"/>
    <property type="evidence" value="ECO:0007669"/>
    <property type="project" value="InterPro"/>
</dbReference>
<dbReference type="GO" id="GO:0005768">
    <property type="term" value="C:endosome"/>
    <property type="evidence" value="ECO:0007669"/>
    <property type="project" value="TreeGrafter"/>
</dbReference>
<dbReference type="STRING" id="1676925.ENSPKIP00000033861"/>
<dbReference type="PROSITE" id="PS50104">
    <property type="entry name" value="TIR"/>
    <property type="match status" value="1"/>
</dbReference>
<dbReference type="Ensembl" id="ENSPKIT00000014757.1">
    <property type="protein sequence ID" value="ENSPKIP00000033861.1"/>
    <property type="gene ID" value="ENSPKIG00000013407.1"/>
</dbReference>
<keyword evidence="2" id="KW-0963">Cytoplasm</keyword>
<evidence type="ECO:0000256" key="2">
    <source>
        <dbReference type="ARBA" id="ARBA00022490"/>
    </source>
</evidence>
<evidence type="ECO:0000256" key="4">
    <source>
        <dbReference type="ARBA" id="ARBA00022588"/>
    </source>
</evidence>
<evidence type="ECO:0000256" key="3">
    <source>
        <dbReference type="ARBA" id="ARBA00022553"/>
    </source>
</evidence>
<evidence type="ECO:0000256" key="6">
    <source>
        <dbReference type="ARBA" id="ARBA00023198"/>
    </source>
</evidence>
<reference evidence="10" key="2">
    <citation type="submission" date="2025-09" db="UniProtKB">
        <authorList>
            <consortium name="Ensembl"/>
        </authorList>
    </citation>
    <scope>IDENTIFICATION</scope>
</reference>
<evidence type="ECO:0000256" key="5">
    <source>
        <dbReference type="ARBA" id="ARBA00022859"/>
    </source>
</evidence>
<keyword evidence="4" id="KW-0399">Innate immunity</keyword>
<accession>A0A3B3SUQ7</accession>
<keyword evidence="3" id="KW-0597">Phosphoprotein</keyword>
<feature type="coiled-coil region" evidence="7">
    <location>
        <begin position="479"/>
        <end position="506"/>
    </location>
</feature>
<reference evidence="10" key="1">
    <citation type="submission" date="2025-08" db="UniProtKB">
        <authorList>
            <consortium name="Ensembl"/>
        </authorList>
    </citation>
    <scope>IDENTIFICATION</scope>
</reference>
<feature type="region of interest" description="Disordered" evidence="8">
    <location>
        <begin position="183"/>
        <end position="235"/>
    </location>
</feature>
<dbReference type="AlphaFoldDB" id="A0A3B3SUQ7"/>
<dbReference type="InterPro" id="IPR035897">
    <property type="entry name" value="Toll_tir_struct_dom_sf"/>
</dbReference>
<dbReference type="InterPro" id="IPR046946">
    <property type="entry name" value="TCAM1/2"/>
</dbReference>
<proteinExistence type="predicted"/>
<dbReference type="GO" id="GO:0032481">
    <property type="term" value="P:positive regulation of type I interferon production"/>
    <property type="evidence" value="ECO:0007669"/>
    <property type="project" value="TreeGrafter"/>
</dbReference>
<evidence type="ECO:0000256" key="8">
    <source>
        <dbReference type="SAM" id="MobiDB-lite"/>
    </source>
</evidence>
<dbReference type="Gene3D" id="3.40.50.10140">
    <property type="entry name" value="Toll/interleukin-1 receptor homology (TIR) domain"/>
    <property type="match status" value="1"/>
</dbReference>
<dbReference type="PANTHER" id="PTHR47230:SF1">
    <property type="entry name" value="TIR DOMAIN-CONTAINING ADAPTER MOLECULE 1"/>
    <property type="match status" value="1"/>
</dbReference>
<evidence type="ECO:0000256" key="7">
    <source>
        <dbReference type="SAM" id="Coils"/>
    </source>
</evidence>
<feature type="region of interest" description="Disordered" evidence="8">
    <location>
        <begin position="269"/>
        <end position="301"/>
    </location>
</feature>
<evidence type="ECO:0000313" key="10">
    <source>
        <dbReference type="Ensembl" id="ENSPKIP00000033861.1"/>
    </source>
</evidence>
<evidence type="ECO:0000259" key="9">
    <source>
        <dbReference type="PROSITE" id="PS50104"/>
    </source>
</evidence>
<evidence type="ECO:0000256" key="1">
    <source>
        <dbReference type="ARBA" id="ARBA00004496"/>
    </source>
</evidence>
<dbReference type="GeneTree" id="ENSGT00940000163706"/>
<dbReference type="GO" id="GO:0045087">
    <property type="term" value="P:innate immune response"/>
    <property type="evidence" value="ECO:0007669"/>
    <property type="project" value="UniProtKB-KW"/>
</dbReference>
<dbReference type="Gene3D" id="1.25.40.780">
    <property type="match status" value="1"/>
</dbReference>
<keyword evidence="6" id="KW-0395">Inflammatory response</keyword>
<dbReference type="Pfam" id="PF13676">
    <property type="entry name" value="TIR_2"/>
    <property type="match status" value="1"/>
</dbReference>
<dbReference type="SUPFAM" id="SSF52200">
    <property type="entry name" value="Toll/Interleukin receptor TIR domain"/>
    <property type="match status" value="1"/>
</dbReference>
<keyword evidence="11" id="KW-1185">Reference proteome</keyword>
<dbReference type="Proteomes" id="UP000261540">
    <property type="component" value="Unplaced"/>
</dbReference>
<dbReference type="GO" id="GO:0043123">
    <property type="term" value="P:positive regulation of canonical NF-kappaB signal transduction"/>
    <property type="evidence" value="ECO:0007669"/>
    <property type="project" value="TreeGrafter"/>
</dbReference>
<sequence length="555" mass="62379">DSRGGGSNITGTSLKDAFKVLSAASQEKLQSLTLKRSSREAEILVQAMSLITLRKGQDALDKLAALGGSGVAKYLAEQVTACRGQLEHFRIDEQAKLEARTDTLAELARIFQVLAEGRLCSESLRDRAYGVALGAYRSMNSNVEGRENRQLEQLMEEATMICGPEFITQEDGQFSWGKTLQSCSPKTSTHRGQHKKTSAIPIQGSQCGPLVPTVEHSSPTSLRSSSSNETSFPSHLEVSASPTAVFDSNRMTILHSPYNKKVCDFVENNKPGSATPGNVTNISRTTSPPLNSKDPEEQKEDEVEDEVQFFSFVILHAPEDMETAERLQEKLKSLGIGEGSTFSQDFLVPGKTKLRCIEDAIDNSAFSILLLSRNFNNQLQEIQTNAALMNSIENVHKYNSVIPLFPSKNRLPTEDMPKCLKIFVALEESSRSFDRMARMAMAPERIKKQKELWRQDQYIRLQQKRKLRLKEEIKKSKVLSNQEMEISQLEKEQRQLYMKMRQQNQTLQYYDTPGQPSILISNAKYIMIGDNSQMTVDVSSDTDDNDYRAEEYLFI</sequence>
<dbReference type="GO" id="GO:0035591">
    <property type="term" value="F:signaling adaptor activity"/>
    <property type="evidence" value="ECO:0007669"/>
    <property type="project" value="TreeGrafter"/>
</dbReference>
<dbReference type="GO" id="GO:0006954">
    <property type="term" value="P:inflammatory response"/>
    <property type="evidence" value="ECO:0007669"/>
    <property type="project" value="UniProtKB-KW"/>
</dbReference>
<organism evidence="10 11">
    <name type="scientific">Paramormyrops kingsleyae</name>
    <dbReference type="NCBI Taxonomy" id="1676925"/>
    <lineage>
        <taxon>Eukaryota</taxon>
        <taxon>Metazoa</taxon>
        <taxon>Chordata</taxon>
        <taxon>Craniata</taxon>
        <taxon>Vertebrata</taxon>
        <taxon>Euteleostomi</taxon>
        <taxon>Actinopterygii</taxon>
        <taxon>Neopterygii</taxon>
        <taxon>Teleostei</taxon>
        <taxon>Osteoglossocephala</taxon>
        <taxon>Osteoglossomorpha</taxon>
        <taxon>Osteoglossiformes</taxon>
        <taxon>Mormyridae</taxon>
        <taxon>Paramormyrops</taxon>
    </lineage>
</organism>
<feature type="compositionally biased region" description="Low complexity" evidence="8">
    <location>
        <begin position="217"/>
        <end position="231"/>
    </location>
</feature>